<name>A0A6A5JY89_9PLEO</name>
<dbReference type="GO" id="GO:0005524">
    <property type="term" value="F:ATP binding"/>
    <property type="evidence" value="ECO:0007669"/>
    <property type="project" value="InterPro"/>
</dbReference>
<dbReference type="InterPro" id="IPR000719">
    <property type="entry name" value="Prot_kinase_dom"/>
</dbReference>
<dbReference type="Gene3D" id="1.20.120.1020">
    <property type="entry name" value="Prion-inhibition and propagation, HeLo domain"/>
    <property type="match status" value="1"/>
</dbReference>
<dbReference type="PANTHER" id="PTHR37542">
    <property type="entry name" value="HELO DOMAIN-CONTAINING PROTEIN-RELATED"/>
    <property type="match status" value="1"/>
</dbReference>
<evidence type="ECO:0000259" key="1">
    <source>
        <dbReference type="PROSITE" id="PS50011"/>
    </source>
</evidence>
<organism evidence="2 3">
    <name type="scientific">Decorospora gaudefroyi</name>
    <dbReference type="NCBI Taxonomy" id="184978"/>
    <lineage>
        <taxon>Eukaryota</taxon>
        <taxon>Fungi</taxon>
        <taxon>Dikarya</taxon>
        <taxon>Ascomycota</taxon>
        <taxon>Pezizomycotina</taxon>
        <taxon>Dothideomycetes</taxon>
        <taxon>Pleosporomycetidae</taxon>
        <taxon>Pleosporales</taxon>
        <taxon>Pleosporineae</taxon>
        <taxon>Pleosporaceae</taxon>
        <taxon>Decorospora</taxon>
    </lineage>
</organism>
<proteinExistence type="predicted"/>
<evidence type="ECO:0000313" key="2">
    <source>
        <dbReference type="EMBL" id="KAF1828400.1"/>
    </source>
</evidence>
<dbReference type="Proteomes" id="UP000800040">
    <property type="component" value="Unassembled WGS sequence"/>
</dbReference>
<reference evidence="2" key="1">
    <citation type="submission" date="2020-01" db="EMBL/GenBank/DDBJ databases">
        <authorList>
            <consortium name="DOE Joint Genome Institute"/>
            <person name="Haridas S."/>
            <person name="Albert R."/>
            <person name="Binder M."/>
            <person name="Bloem J."/>
            <person name="Labutti K."/>
            <person name="Salamov A."/>
            <person name="Andreopoulos B."/>
            <person name="Baker S.E."/>
            <person name="Barry K."/>
            <person name="Bills G."/>
            <person name="Bluhm B.H."/>
            <person name="Cannon C."/>
            <person name="Castanera R."/>
            <person name="Culley D.E."/>
            <person name="Daum C."/>
            <person name="Ezra D."/>
            <person name="Gonzalez J.B."/>
            <person name="Henrissat B."/>
            <person name="Kuo A."/>
            <person name="Liang C."/>
            <person name="Lipzen A."/>
            <person name="Lutzoni F."/>
            <person name="Magnuson J."/>
            <person name="Mondo S."/>
            <person name="Nolan M."/>
            <person name="Ohm R."/>
            <person name="Pangilinan J."/>
            <person name="Park H.-J."/>
            <person name="Ramirez L."/>
            <person name="Alfaro M."/>
            <person name="Sun H."/>
            <person name="Tritt A."/>
            <person name="Yoshinaga Y."/>
            <person name="Zwiers L.-H."/>
            <person name="Turgeon B.G."/>
            <person name="Goodwin S.B."/>
            <person name="Spatafora J.W."/>
            <person name="Crous P.W."/>
            <person name="Grigoriev I.V."/>
        </authorList>
    </citation>
    <scope>NUCLEOTIDE SEQUENCE</scope>
    <source>
        <strain evidence="2">P77</strain>
    </source>
</reference>
<dbReference type="Gene3D" id="1.10.510.10">
    <property type="entry name" value="Transferase(Phosphotransferase) domain 1"/>
    <property type="match status" value="1"/>
</dbReference>
<dbReference type="PROSITE" id="PS50011">
    <property type="entry name" value="PROTEIN_KINASE_DOM"/>
    <property type="match status" value="1"/>
</dbReference>
<accession>A0A6A5JY89</accession>
<feature type="domain" description="Protein kinase" evidence="1">
    <location>
        <begin position="242"/>
        <end position="585"/>
    </location>
</feature>
<sequence>MSGFELPGFVVGVVPLVLKSVIIAWKVLDDTISFSDDTEDLIIRLETVKAQLGIWAKRSGLTGGELLDSLVPLEELIARTLKRICDLITRVEQQGSQYGLLVVDNGEKMKRDTTAAVIQMRRSLRSIISNSRSNQTNLTARLEVEATQQARPKRNADPGVPKRVLWAIRDRAKFKEFIDILEKHINGLRDFVIESERKSVQQEGTRLALEIIRGLSEQHALSQLVVAPNWDGDFSQMDVGMLAKWKAITMGSTTSPVKPNENEADWSLASIASGDRVKSRFIKRGRTNLDAAYLFERKEYDPNISDELKDQLLDRIRQLLALLTDPKSQRHLHTLQALDYLDDVDHHCWWIVFRFPLGPLDTLGDSSHQPLSLRLLFSAPYKPPLEVRYRLAKRLVDTFARLCGSNWMHKGITSKNIIFPHIHSPDIPILNFKSINAGLIQGFNYSRQLTQAQTIDRGKVLNDLEAAIYRHPLYQGDAASGYQVHYDIYSLGLVLFEIALWGPLVDMLAAKFRPGKEPPVALLPDMRHFHEVEARELKRRVDIRVEHELAYRVGTKYKEVVGWCLNLKEPVNAVEFYDAVAMPLDEICGC</sequence>
<keyword evidence="3" id="KW-1185">Reference proteome</keyword>
<dbReference type="InterPro" id="IPR011009">
    <property type="entry name" value="Kinase-like_dom_sf"/>
</dbReference>
<dbReference type="PANTHER" id="PTHR37542:SF3">
    <property type="entry name" value="PRION-INHIBITION AND PROPAGATION HELO DOMAIN-CONTAINING PROTEIN"/>
    <property type="match status" value="1"/>
</dbReference>
<dbReference type="AlphaFoldDB" id="A0A6A5JY89"/>
<protein>
    <recommendedName>
        <fullName evidence="1">Protein kinase domain-containing protein</fullName>
    </recommendedName>
</protein>
<dbReference type="SUPFAM" id="SSF56112">
    <property type="entry name" value="Protein kinase-like (PK-like)"/>
    <property type="match status" value="1"/>
</dbReference>
<dbReference type="InterPro" id="IPR029498">
    <property type="entry name" value="HeLo_dom"/>
</dbReference>
<dbReference type="EMBL" id="ML975554">
    <property type="protein sequence ID" value="KAF1828400.1"/>
    <property type="molecule type" value="Genomic_DNA"/>
</dbReference>
<dbReference type="OrthoDB" id="1911848at2759"/>
<evidence type="ECO:0000313" key="3">
    <source>
        <dbReference type="Proteomes" id="UP000800040"/>
    </source>
</evidence>
<dbReference type="GO" id="GO:0004672">
    <property type="term" value="F:protein kinase activity"/>
    <property type="evidence" value="ECO:0007669"/>
    <property type="project" value="InterPro"/>
</dbReference>
<dbReference type="InterPro" id="IPR038305">
    <property type="entry name" value="HeLo_sf"/>
</dbReference>
<dbReference type="Pfam" id="PF14479">
    <property type="entry name" value="HeLo"/>
    <property type="match status" value="1"/>
</dbReference>
<gene>
    <name evidence="2" type="ORF">BDW02DRAFT_574900</name>
</gene>